<evidence type="ECO:0000259" key="5">
    <source>
        <dbReference type="Pfam" id="PF08548"/>
    </source>
</evidence>
<dbReference type="PATRIC" id="fig|556287.9.peg.1099"/>
<comment type="caution">
    <text evidence="6">The sequence shown here is derived from an EMBL/GenBank/DDBJ whole genome shotgun (WGS) entry which is preliminary data.</text>
</comment>
<dbReference type="SUPFAM" id="SSF55486">
    <property type="entry name" value="Metalloproteases ('zincins'), catalytic domain"/>
    <property type="match status" value="1"/>
</dbReference>
<sequence>MEINLDARDVYFYGIDKGTILSHNTIHEIGHALGLMHAGPYNGGSPTYGVDNQYANDSFLTSVMSYFNQNENHTTDASFGYCATPMVADIVAVQKIYGAPKTLVGDTIHKIEVKQGYSPFIQTIYDSGGSDLLDVQSVGTFDNYIDLNPESWSSIGGYKKNVTIARDTIIESVIGGTGNDTIIGNSANNTLFKSGGNDTFYGADGCDVMVYSMLKNDYKIYRFKNEAIIYDMFRNEVDDIRDVELLRFSNDHIYLADIKQQSILEYTASYGDLVQCIGNDVNASKKHFVDFGLREGRDITFNPYLYLGSYDDLRQVFGSDKDSATRHYITHGFREGRNPDEFKALEYIASHADLINAYTHTEDLVQSGKQHFSTFGYFENRSVTFNPYLYLGSYDDLRQVFGSDKDSATRHYITHGFREGRNPDEFKALEYIASHADLINAYTHTEDLVQSGKQHFSTFGYFENRSVTFNPYLYLGGYDDLRQVFGSDKDSATRHYITHGFREGRNPGFMYRDDSMQHSFSLSEKSQEHKYTSTFFDPKEDLSENFFEWPNSFQDTILDFSE</sequence>
<keyword evidence="3" id="KW-0964">Secreted</keyword>
<keyword evidence="4" id="KW-0677">Repeat</keyword>
<dbReference type="Proteomes" id="UP000033731">
    <property type="component" value="Unassembled WGS sequence"/>
</dbReference>
<dbReference type="InterPro" id="IPR013858">
    <property type="entry name" value="Peptidase_M10B_C"/>
</dbReference>
<proteinExistence type="predicted"/>
<dbReference type="InterPro" id="IPR001343">
    <property type="entry name" value="Hemolysn_Ca-bd"/>
</dbReference>
<name>A0A0F4VM43_9HYPH</name>
<accession>A0A0F4VM43</accession>
<gene>
    <name evidence="6" type="ORF">DJ66_1080</name>
</gene>
<evidence type="ECO:0000313" key="6">
    <source>
        <dbReference type="EMBL" id="KJZ82330.1"/>
    </source>
</evidence>
<evidence type="ECO:0000313" key="7">
    <source>
        <dbReference type="Proteomes" id="UP000033731"/>
    </source>
</evidence>
<evidence type="ECO:0000256" key="3">
    <source>
        <dbReference type="ARBA" id="ARBA00022525"/>
    </source>
</evidence>
<dbReference type="Gene3D" id="2.150.10.10">
    <property type="entry name" value="Serralysin-like metalloprotease, C-terminal"/>
    <property type="match status" value="1"/>
</dbReference>
<dbReference type="Pfam" id="PF00353">
    <property type="entry name" value="HemolysinCabind"/>
    <property type="match status" value="1"/>
</dbReference>
<organism evidence="6 7">
    <name type="scientific">Candidatus Liberibacter solanacearum</name>
    <dbReference type="NCBI Taxonomy" id="556287"/>
    <lineage>
        <taxon>Bacteria</taxon>
        <taxon>Pseudomonadati</taxon>
        <taxon>Pseudomonadota</taxon>
        <taxon>Alphaproteobacteria</taxon>
        <taxon>Hyphomicrobiales</taxon>
        <taxon>Rhizobiaceae</taxon>
        <taxon>Liberibacter</taxon>
    </lineage>
</organism>
<comment type="cofactor">
    <cofactor evidence="1">
        <name>Ca(2+)</name>
        <dbReference type="ChEBI" id="CHEBI:29108"/>
    </cofactor>
</comment>
<dbReference type="EMBL" id="JMTK01000002">
    <property type="protein sequence ID" value="KJZ82330.1"/>
    <property type="molecule type" value="Genomic_DNA"/>
</dbReference>
<dbReference type="SUPFAM" id="SSF51120">
    <property type="entry name" value="beta-Roll"/>
    <property type="match status" value="1"/>
</dbReference>
<dbReference type="InterPro" id="IPR011049">
    <property type="entry name" value="Serralysin-like_metalloprot_C"/>
</dbReference>
<protein>
    <submittedName>
        <fullName evidence="6">Hemolysin-type calcium-binding region</fullName>
    </submittedName>
</protein>
<evidence type="ECO:0000256" key="1">
    <source>
        <dbReference type="ARBA" id="ARBA00001913"/>
    </source>
</evidence>
<dbReference type="GO" id="GO:0005509">
    <property type="term" value="F:calcium ion binding"/>
    <property type="evidence" value="ECO:0007669"/>
    <property type="project" value="InterPro"/>
</dbReference>
<evidence type="ECO:0000256" key="2">
    <source>
        <dbReference type="ARBA" id="ARBA00004613"/>
    </source>
</evidence>
<evidence type="ECO:0000256" key="4">
    <source>
        <dbReference type="ARBA" id="ARBA00022737"/>
    </source>
</evidence>
<dbReference type="Pfam" id="PF08548">
    <property type="entry name" value="Peptidase_M10_C"/>
    <property type="match status" value="1"/>
</dbReference>
<comment type="subcellular location">
    <subcellularLocation>
        <location evidence="2">Secreted</location>
    </subcellularLocation>
</comment>
<keyword evidence="7" id="KW-1185">Reference proteome</keyword>
<dbReference type="GO" id="GO:0005615">
    <property type="term" value="C:extracellular space"/>
    <property type="evidence" value="ECO:0007669"/>
    <property type="project" value="InterPro"/>
</dbReference>
<reference evidence="6 7" key="1">
    <citation type="journal article" date="2015" name="Phytopathology">
        <title>Genomes of Candidatus Liberibacter solanacearum haplotype A from New Zealand and the USA suggest significant genome plasticity in the species.</title>
        <authorList>
            <person name="Thompson S.M."/>
            <person name="Johnson C.P."/>
            <person name="Lu A.Y."/>
            <person name="Frampton R.A."/>
            <person name="Sullivan K.L."/>
            <person name="Fiers M.W."/>
            <person name="Crowhurst R.N."/>
            <person name="Pitman A.R."/>
            <person name="Scott I."/>
            <person name="Gudmestad N.C."/>
            <person name="Smith G.R."/>
        </authorList>
    </citation>
    <scope>NUCLEOTIDE SEQUENCE [LARGE SCALE GENOMIC DNA]</scope>
    <source>
        <strain evidence="6 7">LsoNZ1</strain>
    </source>
</reference>
<feature type="domain" description="Peptidase M10 serralysin C-terminal" evidence="5">
    <location>
        <begin position="116"/>
        <end position="258"/>
    </location>
</feature>
<dbReference type="AlphaFoldDB" id="A0A0F4VM43"/>